<sequence>MSNQSTKLDRRSFLKDSALAGGGMMLSFNWLAGCKPNTEEALGMPEDWFRMNGYIRIGDNGLVTLMSPNPEGGQNVKTSMPMILAEELDADWTKVIVEQAPLDTDNFTRQFIGGSQAIRTGWTPLRTAGATARQMLMRAAAQTWNVPVSEITTEPGFILHQSSNKKAHFGEMASLAATLPVPEEVDLKASQDFKIIGTSKKNVDLNKIVTGKPLFGMDYKKEGMLYAMIIHPPAFGNRLKSFDDSQARSMPGIRDIFQFKSLRDDYKRTFFDTVQFTDLIAIVGDSTWQVLQAKKAIKADWEIQEGYEEQRDMFGREAVRVVPKGLENTVAQEMAMKQAAQKSQTQRKDGNPEAVFSTAAKVIERTYTGPFLAHNCMEPMNFFAHLEGDTVTCAGPLQKPELTEHALSSRLGIPVENIEIEMTRLGGGYGRRSYAHWLIEAAVISQKMNAPVKLVYTREDDMTGGVYRSRYQATYRAALNEDNQLIAFHVNAGGLPENPLYANRFPAGAVDNYLAEGWEVPSNITTGSFRAPRSNFMACVEQSFLDEVAEAAGKDPIDFRLELLAKAKANPVGEGNDYDPDRYAKVLELVREKANWANPTPGVSRGVSAYFCHNSYAAQVLDMKIVDGQVQIDKVTNAIDCGLVVNPDAAKNLCEGAVIDGIGTAMYGELTFENGVISKSNFDQYRQIRMKEAPKSIETYFVENGEDPSGLGEPAYPPVFAALANALYKATGNRFYDQPFSRQSNS</sequence>
<dbReference type="Gene3D" id="3.30.365.10">
    <property type="entry name" value="Aldehyde oxidase/xanthine dehydrogenase, molybdopterin binding domain"/>
    <property type="match status" value="4"/>
</dbReference>
<dbReference type="InterPro" id="IPR037165">
    <property type="entry name" value="AldOxase/xan_DH_Mopterin-bd_sf"/>
</dbReference>
<dbReference type="PANTHER" id="PTHR47495">
    <property type="entry name" value="ALDEHYDE DEHYDROGENASE"/>
    <property type="match status" value="1"/>
</dbReference>
<dbReference type="AlphaFoldDB" id="A0A1M7QTK1"/>
<dbReference type="InterPro" id="IPR052516">
    <property type="entry name" value="N-heterocyclic_Hydroxylase"/>
</dbReference>
<dbReference type="SMART" id="SM01008">
    <property type="entry name" value="Ald_Xan_dh_C"/>
    <property type="match status" value="1"/>
</dbReference>
<dbReference type="InterPro" id="IPR008274">
    <property type="entry name" value="AldOxase/xan_DH_MoCoBD1"/>
</dbReference>
<dbReference type="PANTHER" id="PTHR47495:SF3">
    <property type="entry name" value="BLR6219 PROTEIN"/>
    <property type="match status" value="1"/>
</dbReference>
<dbReference type="InterPro" id="IPR046867">
    <property type="entry name" value="AldOxase/xan_DH_MoCoBD2"/>
</dbReference>
<dbReference type="InterPro" id="IPR000674">
    <property type="entry name" value="Ald_Oxase/Xan_DH_a/b"/>
</dbReference>
<feature type="domain" description="Aldehyde oxidase/xanthine dehydrogenase a/b hammerhead" evidence="1">
    <location>
        <begin position="210"/>
        <end position="305"/>
    </location>
</feature>
<dbReference type="EMBL" id="FRCY01000024">
    <property type="protein sequence ID" value="SHN35023.1"/>
    <property type="molecule type" value="Genomic_DNA"/>
</dbReference>
<reference evidence="2 3" key="1">
    <citation type="submission" date="2016-11" db="EMBL/GenBank/DDBJ databases">
        <authorList>
            <person name="Jaros S."/>
            <person name="Januszkiewicz K."/>
            <person name="Wedrychowicz H."/>
        </authorList>
    </citation>
    <scope>NUCLEOTIDE SEQUENCE [LARGE SCALE GENOMIC DNA]</scope>
    <source>
        <strain evidence="2 3">CGMCC 1.6102</strain>
    </source>
</reference>
<dbReference type="InterPro" id="IPR012368">
    <property type="entry name" value="OxRdtase_Mopterin-bd_su_IorB"/>
</dbReference>
<dbReference type="RefSeq" id="WP_073098243.1">
    <property type="nucleotide sequence ID" value="NZ_FRCY01000024.1"/>
</dbReference>
<dbReference type="OrthoDB" id="605889at2"/>
<evidence type="ECO:0000259" key="1">
    <source>
        <dbReference type="SMART" id="SM01008"/>
    </source>
</evidence>
<protein>
    <submittedName>
        <fullName evidence="2">Isoquinoline 1-oxidoreductase, beta subunit</fullName>
    </submittedName>
</protein>
<dbReference type="Pfam" id="PF02738">
    <property type="entry name" value="MoCoBD_1"/>
    <property type="match status" value="1"/>
</dbReference>
<dbReference type="GO" id="GO:0016491">
    <property type="term" value="F:oxidoreductase activity"/>
    <property type="evidence" value="ECO:0007669"/>
    <property type="project" value="InterPro"/>
</dbReference>
<dbReference type="SUPFAM" id="SSF56003">
    <property type="entry name" value="Molybdenum cofactor-binding domain"/>
    <property type="match status" value="2"/>
</dbReference>
<keyword evidence="3" id="KW-1185">Reference proteome</keyword>
<dbReference type="PIRSF" id="PIRSF036389">
    <property type="entry name" value="IOR_B"/>
    <property type="match status" value="1"/>
</dbReference>
<gene>
    <name evidence="2" type="ORF">SAMN04488057_12434</name>
</gene>
<name>A0A1M7QTK1_9BACT</name>
<dbReference type="PROSITE" id="PS51257">
    <property type="entry name" value="PROKAR_LIPOPROTEIN"/>
    <property type="match status" value="1"/>
</dbReference>
<dbReference type="Proteomes" id="UP000184513">
    <property type="component" value="Unassembled WGS sequence"/>
</dbReference>
<proteinExistence type="predicted"/>
<dbReference type="Gene3D" id="3.90.1170.50">
    <property type="entry name" value="Aldehyde oxidase/xanthine dehydrogenase, a/b hammerhead"/>
    <property type="match status" value="1"/>
</dbReference>
<dbReference type="Pfam" id="PF20256">
    <property type="entry name" value="MoCoBD_2"/>
    <property type="match status" value="2"/>
</dbReference>
<dbReference type="InterPro" id="IPR006311">
    <property type="entry name" value="TAT_signal"/>
</dbReference>
<dbReference type="PROSITE" id="PS51318">
    <property type="entry name" value="TAT"/>
    <property type="match status" value="1"/>
</dbReference>
<organism evidence="2 3">
    <name type="scientific">Cyclobacterium lianum</name>
    <dbReference type="NCBI Taxonomy" id="388280"/>
    <lineage>
        <taxon>Bacteria</taxon>
        <taxon>Pseudomonadati</taxon>
        <taxon>Bacteroidota</taxon>
        <taxon>Cytophagia</taxon>
        <taxon>Cytophagales</taxon>
        <taxon>Cyclobacteriaceae</taxon>
        <taxon>Cyclobacterium</taxon>
    </lineage>
</organism>
<accession>A0A1M7QTK1</accession>
<evidence type="ECO:0000313" key="2">
    <source>
        <dbReference type="EMBL" id="SHN35023.1"/>
    </source>
</evidence>
<evidence type="ECO:0000313" key="3">
    <source>
        <dbReference type="Proteomes" id="UP000184513"/>
    </source>
</evidence>
<dbReference type="STRING" id="388280.SAMN04488057_12434"/>